<feature type="region of interest" description="Disordered" evidence="1">
    <location>
        <begin position="38"/>
        <end position="62"/>
    </location>
</feature>
<organism evidence="2">
    <name type="scientific">Octopus bimaculoides</name>
    <name type="common">California two-spotted octopus</name>
    <dbReference type="NCBI Taxonomy" id="37653"/>
    <lineage>
        <taxon>Eukaryota</taxon>
        <taxon>Metazoa</taxon>
        <taxon>Spiralia</taxon>
        <taxon>Lophotrochozoa</taxon>
        <taxon>Mollusca</taxon>
        <taxon>Cephalopoda</taxon>
        <taxon>Coleoidea</taxon>
        <taxon>Octopodiformes</taxon>
        <taxon>Octopoda</taxon>
        <taxon>Incirrata</taxon>
        <taxon>Octopodidae</taxon>
        <taxon>Octopus</taxon>
    </lineage>
</organism>
<evidence type="ECO:0000256" key="1">
    <source>
        <dbReference type="SAM" id="MobiDB-lite"/>
    </source>
</evidence>
<protein>
    <submittedName>
        <fullName evidence="2">Uncharacterized protein</fullName>
    </submittedName>
</protein>
<evidence type="ECO:0000313" key="2">
    <source>
        <dbReference type="EMBL" id="KOF96931.1"/>
    </source>
</evidence>
<accession>A0A0L8I615</accession>
<dbReference type="EMBL" id="KQ416452">
    <property type="protein sequence ID" value="KOF96931.1"/>
    <property type="molecule type" value="Genomic_DNA"/>
</dbReference>
<gene>
    <name evidence="2" type="ORF">OCBIM_22032815mg</name>
</gene>
<name>A0A0L8I615_OCTBM</name>
<proteinExistence type="predicted"/>
<reference evidence="2" key="1">
    <citation type="submission" date="2015-07" db="EMBL/GenBank/DDBJ databases">
        <title>MeaNS - Measles Nucleotide Surveillance Program.</title>
        <authorList>
            <person name="Tran T."/>
            <person name="Druce J."/>
        </authorList>
    </citation>
    <scope>NUCLEOTIDE SEQUENCE</scope>
    <source>
        <strain evidence="2">UCB-OBI-ISO-001</strain>
        <tissue evidence="2">Gonad</tissue>
    </source>
</reference>
<dbReference type="AlphaFoldDB" id="A0A0L8I615"/>
<sequence length="62" mass="6962">MLAACLQLSNSTPMLMCPNVAEELSTLTKPMDNPWHDTWGGSLTRKRRRPFGTIGSKGTYHR</sequence>